<reference evidence="2 3" key="1">
    <citation type="submission" date="2017-04" db="EMBL/GenBank/DDBJ databases">
        <title>Draft Aigarchaeota genome from a New Zealand hot spring.</title>
        <authorList>
            <person name="Reysenbach A.-L."/>
            <person name="Donaho J.A."/>
            <person name="Gerhart J."/>
            <person name="Kelley J.F."/>
            <person name="Kouba K."/>
            <person name="Podar M."/>
            <person name="Stott M."/>
        </authorList>
    </citation>
    <scope>NUCLEOTIDE SEQUENCE [LARGE SCALE GENOMIC DNA]</scope>
    <source>
        <strain evidence="2">NZ13_MG1</strain>
    </source>
</reference>
<comment type="caution">
    <text evidence="2">The sequence shown here is derived from an EMBL/GenBank/DDBJ whole genome shotgun (WGS) entry which is preliminary data.</text>
</comment>
<dbReference type="NCBIfam" id="TIGR00176">
    <property type="entry name" value="mobB"/>
    <property type="match status" value="1"/>
</dbReference>
<dbReference type="AlphaFoldDB" id="A0A2R7Y3F9"/>
<dbReference type="InterPro" id="IPR027417">
    <property type="entry name" value="P-loop_NTPase"/>
</dbReference>
<sequence>MVLKVVAVLGHKKSGKTRLVTMLIKALRDMNYKVASAKHVHHVDFSIDRPGKDSWKHREAGANPTIIISPGEVAIMLRGKKVEALSDLVKMAEGSDVLVLEGFYGLLKESDDAIKIALVKNAEELKTMKGEIIATFENLNEGGVYRLPEEFPQLFKLLLDKISS</sequence>
<dbReference type="GO" id="GO:0005525">
    <property type="term" value="F:GTP binding"/>
    <property type="evidence" value="ECO:0007669"/>
    <property type="project" value="InterPro"/>
</dbReference>
<dbReference type="InterPro" id="IPR052539">
    <property type="entry name" value="MGD_biosynthesis_adapter"/>
</dbReference>
<dbReference type="Gene3D" id="3.40.50.300">
    <property type="entry name" value="P-loop containing nucleotide triphosphate hydrolases"/>
    <property type="match status" value="1"/>
</dbReference>
<dbReference type="Proteomes" id="UP000244066">
    <property type="component" value="Unassembled WGS sequence"/>
</dbReference>
<proteinExistence type="predicted"/>
<dbReference type="PANTHER" id="PTHR40072:SF1">
    <property type="entry name" value="MOLYBDOPTERIN-GUANINE DINUCLEOTIDE BIOSYNTHESIS ADAPTER PROTEIN"/>
    <property type="match status" value="1"/>
</dbReference>
<protein>
    <submittedName>
        <fullName evidence="2">Molybdopterin-guanine dinucleotide biosynthesis protein B</fullName>
    </submittedName>
</protein>
<dbReference type="Pfam" id="PF03205">
    <property type="entry name" value="MobB"/>
    <property type="match status" value="1"/>
</dbReference>
<accession>A0A2R7Y3F9</accession>
<dbReference type="InterPro" id="IPR004435">
    <property type="entry name" value="MobB_dom"/>
</dbReference>
<dbReference type="SUPFAM" id="SSF52540">
    <property type="entry name" value="P-loop containing nucleoside triphosphate hydrolases"/>
    <property type="match status" value="1"/>
</dbReference>
<gene>
    <name evidence="2" type="ORF">B9J98_06725</name>
</gene>
<evidence type="ECO:0000259" key="1">
    <source>
        <dbReference type="Pfam" id="PF03205"/>
    </source>
</evidence>
<feature type="domain" description="Molybdopterin-guanine dinucleotide biosynthesis protein B (MobB)" evidence="1">
    <location>
        <begin position="5"/>
        <end position="134"/>
    </location>
</feature>
<name>A0A2R7Y3F9_9ARCH</name>
<evidence type="ECO:0000313" key="2">
    <source>
        <dbReference type="EMBL" id="PUA31362.1"/>
    </source>
</evidence>
<evidence type="ECO:0000313" key="3">
    <source>
        <dbReference type="Proteomes" id="UP000244066"/>
    </source>
</evidence>
<dbReference type="GO" id="GO:0006777">
    <property type="term" value="P:Mo-molybdopterin cofactor biosynthetic process"/>
    <property type="evidence" value="ECO:0007669"/>
    <property type="project" value="InterPro"/>
</dbReference>
<organism evidence="2 3">
    <name type="scientific">Candidatus Terraquivivens tikiterensis</name>
    <dbReference type="NCBI Taxonomy" id="1980982"/>
    <lineage>
        <taxon>Archaea</taxon>
        <taxon>Nitrososphaerota</taxon>
        <taxon>Candidatus Wolframiiraptoraceae</taxon>
        <taxon>Candidatus Terraquivivens</taxon>
    </lineage>
</organism>
<dbReference type="PANTHER" id="PTHR40072">
    <property type="entry name" value="MOLYBDOPTERIN-GUANINE DINUCLEOTIDE BIOSYNTHESIS ADAPTER PROTEIN-RELATED"/>
    <property type="match status" value="1"/>
</dbReference>
<dbReference type="EMBL" id="NDWU01000019">
    <property type="protein sequence ID" value="PUA31362.1"/>
    <property type="molecule type" value="Genomic_DNA"/>
</dbReference>